<evidence type="ECO:0000256" key="5">
    <source>
        <dbReference type="SAM" id="MobiDB-lite"/>
    </source>
</evidence>
<dbReference type="HAMAP" id="MF_03011">
    <property type="entry name" value="eIF3l"/>
    <property type="match status" value="1"/>
</dbReference>
<dbReference type="KEGG" id="slb:AWJ20_3896"/>
<dbReference type="GO" id="GO:0003743">
    <property type="term" value="F:translation initiation factor activity"/>
    <property type="evidence" value="ECO:0007669"/>
    <property type="project" value="UniProtKB-UniRule"/>
</dbReference>
<reference evidence="6 7" key="1">
    <citation type="submission" date="2016-02" db="EMBL/GenBank/DDBJ databases">
        <title>Complete genome sequence and transcriptome regulation of the pentose utilising yeast Sugiyamaella lignohabitans.</title>
        <authorList>
            <person name="Bellasio M."/>
            <person name="Peymann A."/>
            <person name="Valli M."/>
            <person name="Sipitzky M."/>
            <person name="Graf A."/>
            <person name="Sauer M."/>
            <person name="Marx H."/>
            <person name="Mattanovich D."/>
        </authorList>
    </citation>
    <scope>NUCLEOTIDE SEQUENCE [LARGE SCALE GENOMIC DNA]</scope>
    <source>
        <strain evidence="6 7">CBS 10342</strain>
    </source>
</reference>
<proteinExistence type="inferred from homology"/>
<sequence length="581" mass="66583">MEDYEYDDFEAGNETIAVGEHVYDEAALLRQQEALMEAARKAAYVPEAIKEFILYFQKCLHEKNVYELLSCYDNSFRKLTEKFYKNLPWPSPELAVAPIVNNDQTFLLFYKELYYRHLYAKGQPTIEQRLDSYHNYCTLFDFIINSETPTDIELPTQWCWDMIDEFIYQFNSFSIFRSRLIKKGNASQADLELLEKNVGVWGAYPVLNVLYSLAGKANITAQLKATKNGQDATQVAGPFGSKPLYNTLGYFSLIGLLRVHTLLGDYALALKTLEDVQLNKRALLSRVTGAHYTTYYYVGFCYLMLRRYADAIKSFSHILVFISRTKNINRNAQFDNVNKKSDQMYALLAICVALCPTRLDDIIHTGMREKYGEQLSKMNRGGPDALKTFEELFVFAAPKFISPTPPDFEHPEYNVEPLQHHLKIFLETVKTANLGYTLKNYLNLYATMDIRKLSGFLETDVELLRSALVSFKIKNKQTKWTEGALLDGESVNVSEIDIALDNDLIHIAESKDGRKFADWFIRNTLKNYTAQEFIANPDSKQDQQHDKSKKQHNRPKKDTNNTKKDSTPAPSTSSSAPVAAK</sequence>
<comment type="function">
    <text evidence="4">Component of the eukaryotic translation initiation factor 3 (eIF-3) complex, which is involved in protein synthesis of a specialized repertoire of mRNAs and, together with other initiation factors, stimulates binding of mRNA and methionyl-tRNAi to the 40S ribosome. The eIF-3 complex specifically targets and initiates translation of a subset of mRNAs involved in cell proliferation.</text>
</comment>
<comment type="subunit">
    <text evidence="4">Component of the eukaryotic translation initiation factor 3 (eIF-3) complex.</text>
</comment>
<dbReference type="AlphaFoldDB" id="A0A167C1C3"/>
<dbReference type="Proteomes" id="UP000189580">
    <property type="component" value="Chromosome c"/>
</dbReference>
<dbReference type="GeneID" id="30035967"/>
<keyword evidence="7" id="KW-1185">Reference proteome</keyword>
<feature type="compositionally biased region" description="Low complexity" evidence="5">
    <location>
        <begin position="567"/>
        <end position="581"/>
    </location>
</feature>
<dbReference type="SUPFAM" id="SSF48452">
    <property type="entry name" value="TPR-like"/>
    <property type="match status" value="1"/>
</dbReference>
<evidence type="ECO:0000256" key="1">
    <source>
        <dbReference type="ARBA" id="ARBA00022490"/>
    </source>
</evidence>
<dbReference type="InterPro" id="IPR011990">
    <property type="entry name" value="TPR-like_helical_dom_sf"/>
</dbReference>
<dbReference type="GO" id="GO:0001732">
    <property type="term" value="P:formation of cytoplasmic translation initiation complex"/>
    <property type="evidence" value="ECO:0007669"/>
    <property type="project" value="UniProtKB-UniRule"/>
</dbReference>
<evidence type="ECO:0000256" key="2">
    <source>
        <dbReference type="ARBA" id="ARBA00022540"/>
    </source>
</evidence>
<dbReference type="GO" id="GO:0005852">
    <property type="term" value="C:eukaryotic translation initiation factor 3 complex"/>
    <property type="evidence" value="ECO:0007669"/>
    <property type="project" value="UniProtKB-UniRule"/>
</dbReference>
<comment type="subcellular location">
    <subcellularLocation>
        <location evidence="4">Cytoplasm</location>
    </subcellularLocation>
</comment>
<evidence type="ECO:0000313" key="7">
    <source>
        <dbReference type="Proteomes" id="UP000189580"/>
    </source>
</evidence>
<dbReference type="RefSeq" id="XP_018733576.1">
    <property type="nucleotide sequence ID" value="XM_018880934.1"/>
</dbReference>
<dbReference type="GO" id="GO:0016282">
    <property type="term" value="C:eukaryotic 43S preinitiation complex"/>
    <property type="evidence" value="ECO:0007669"/>
    <property type="project" value="UniProtKB-UniRule"/>
</dbReference>
<comment type="similarity">
    <text evidence="4">Belongs to the eIF-3 subunit L family.</text>
</comment>
<dbReference type="Pfam" id="PF10255">
    <property type="entry name" value="Paf67"/>
    <property type="match status" value="1"/>
</dbReference>
<evidence type="ECO:0000256" key="3">
    <source>
        <dbReference type="ARBA" id="ARBA00022917"/>
    </source>
</evidence>
<dbReference type="InterPro" id="IPR019382">
    <property type="entry name" value="eIF3l"/>
</dbReference>
<protein>
    <recommendedName>
        <fullName evidence="4">Eukaryotic translation initiation factor 3 subunit L</fullName>
        <shortName evidence="4">eIF3l</shortName>
    </recommendedName>
</protein>
<evidence type="ECO:0000313" key="6">
    <source>
        <dbReference type="EMBL" id="ANB11099.1"/>
    </source>
</evidence>
<dbReference type="PANTHER" id="PTHR13242">
    <property type="entry name" value="EUKARYOTIC TRANSLATION INITIATION FACTOR 3"/>
    <property type="match status" value="1"/>
</dbReference>
<dbReference type="OrthoDB" id="15082at2759"/>
<keyword evidence="2 4" id="KW-0396">Initiation factor</keyword>
<accession>A0A167C1C3</accession>
<evidence type="ECO:0000256" key="4">
    <source>
        <dbReference type="HAMAP-Rule" id="MF_03011"/>
    </source>
</evidence>
<organism evidence="6 7">
    <name type="scientific">Sugiyamaella lignohabitans</name>
    <dbReference type="NCBI Taxonomy" id="796027"/>
    <lineage>
        <taxon>Eukaryota</taxon>
        <taxon>Fungi</taxon>
        <taxon>Dikarya</taxon>
        <taxon>Ascomycota</taxon>
        <taxon>Saccharomycotina</taxon>
        <taxon>Dipodascomycetes</taxon>
        <taxon>Dipodascales</taxon>
        <taxon>Trichomonascaceae</taxon>
        <taxon>Sugiyamaella</taxon>
    </lineage>
</organism>
<feature type="compositionally biased region" description="Basic and acidic residues" evidence="5">
    <location>
        <begin position="556"/>
        <end position="566"/>
    </location>
</feature>
<dbReference type="EMBL" id="CP014500">
    <property type="protein sequence ID" value="ANB11099.1"/>
    <property type="molecule type" value="Genomic_DNA"/>
</dbReference>
<dbReference type="GO" id="GO:0033290">
    <property type="term" value="C:eukaryotic 48S preinitiation complex"/>
    <property type="evidence" value="ECO:0007669"/>
    <property type="project" value="UniProtKB-UniRule"/>
</dbReference>
<keyword evidence="3 4" id="KW-0648">Protein biosynthesis</keyword>
<dbReference type="PANTHER" id="PTHR13242:SF0">
    <property type="entry name" value="EUKARYOTIC TRANSLATION INITIATION FACTOR 3 SUBUNIT L"/>
    <property type="match status" value="1"/>
</dbReference>
<keyword evidence="1 4" id="KW-0963">Cytoplasm</keyword>
<feature type="region of interest" description="Disordered" evidence="5">
    <location>
        <begin position="532"/>
        <end position="581"/>
    </location>
</feature>
<gene>
    <name evidence="6" type="ORF">AWJ20_3896</name>
</gene>
<name>A0A167C1C3_9ASCO</name>